<comment type="caution">
    <text evidence="1">The sequence shown here is derived from an EMBL/GenBank/DDBJ whole genome shotgun (WGS) entry which is preliminary data.</text>
</comment>
<dbReference type="AlphaFoldDB" id="A0A1G2ATS3"/>
<sequence length="279" mass="30443">MDADLLLAFAKRVYQAVEEQGGSADDLQRVLKDDGLVKKIASLIAQSGQAEVESDDSKEHVQEIGQPLIDPASLSTYHLTIDYGKNLQKMIAEGQYDWVNDNITQENFPIRGKGKQEVEAVIVHFGKTMSSEAVLEEFNKMNLDPPDLETLLALGAAYPKLQREFPIVSLNPVWADPDGDRDVACLSRDSWRRDLDLRCFGVGWLLSATAFSLSAGVLPSAWALGHSVPYTSSILGLLVLLSLASSGFSGHTLDLSIPCCSDAVAGVFFSILHDYISKK</sequence>
<accession>A0A1G2ATS3</accession>
<evidence type="ECO:0000313" key="2">
    <source>
        <dbReference type="Proteomes" id="UP000177165"/>
    </source>
</evidence>
<dbReference type="EMBL" id="MHKB01000002">
    <property type="protein sequence ID" value="OGY80065.1"/>
    <property type="molecule type" value="Genomic_DNA"/>
</dbReference>
<dbReference type="STRING" id="1798540.A3B74_05475"/>
<evidence type="ECO:0000313" key="1">
    <source>
        <dbReference type="EMBL" id="OGY80065.1"/>
    </source>
</evidence>
<proteinExistence type="predicted"/>
<protein>
    <submittedName>
        <fullName evidence="1">Uncharacterized protein</fullName>
    </submittedName>
</protein>
<gene>
    <name evidence="1" type="ORF">A3B74_05475</name>
</gene>
<dbReference type="Proteomes" id="UP000177165">
    <property type="component" value="Unassembled WGS sequence"/>
</dbReference>
<reference evidence="1 2" key="1">
    <citation type="journal article" date="2016" name="Nat. Commun.">
        <title>Thousands of microbial genomes shed light on interconnected biogeochemical processes in an aquifer system.</title>
        <authorList>
            <person name="Anantharaman K."/>
            <person name="Brown C.T."/>
            <person name="Hug L.A."/>
            <person name="Sharon I."/>
            <person name="Castelle C.J."/>
            <person name="Probst A.J."/>
            <person name="Thomas B.C."/>
            <person name="Singh A."/>
            <person name="Wilkins M.J."/>
            <person name="Karaoz U."/>
            <person name="Brodie E.L."/>
            <person name="Williams K.H."/>
            <person name="Hubbard S.S."/>
            <person name="Banfield J.F."/>
        </authorList>
    </citation>
    <scope>NUCLEOTIDE SEQUENCE [LARGE SCALE GENOMIC DNA]</scope>
</reference>
<name>A0A1G2ATS3_9BACT</name>
<organism evidence="1 2">
    <name type="scientific">Candidatus Kerfeldbacteria bacterium RIFCSPHIGHO2_02_FULL_42_14</name>
    <dbReference type="NCBI Taxonomy" id="1798540"/>
    <lineage>
        <taxon>Bacteria</taxon>
        <taxon>Candidatus Kerfeldiibacteriota</taxon>
    </lineage>
</organism>